<feature type="domain" description="FAD-binding" evidence="4">
    <location>
        <begin position="2"/>
        <end position="337"/>
    </location>
</feature>
<dbReference type="InterPro" id="IPR036188">
    <property type="entry name" value="FAD/NAD-bd_sf"/>
</dbReference>
<comment type="cofactor">
    <cofactor evidence="1">
        <name>FAD</name>
        <dbReference type="ChEBI" id="CHEBI:57692"/>
    </cofactor>
</comment>
<dbReference type="Gene3D" id="3.50.50.60">
    <property type="entry name" value="FAD/NAD(P)-binding domain"/>
    <property type="match status" value="1"/>
</dbReference>
<keyword evidence="6" id="KW-1185">Reference proteome</keyword>
<keyword evidence="2" id="KW-0285">Flavoprotein</keyword>
<dbReference type="Proteomes" id="UP000681356">
    <property type="component" value="Unassembled WGS sequence"/>
</dbReference>
<evidence type="ECO:0000256" key="1">
    <source>
        <dbReference type="ARBA" id="ARBA00001974"/>
    </source>
</evidence>
<dbReference type="AlphaFoldDB" id="A0A8J7WCE0"/>
<dbReference type="EMBL" id="JAGTUU010000005">
    <property type="protein sequence ID" value="MBS0124985.1"/>
    <property type="molecule type" value="Genomic_DNA"/>
</dbReference>
<dbReference type="Pfam" id="PF01494">
    <property type="entry name" value="FAD_binding_3"/>
    <property type="match status" value="1"/>
</dbReference>
<evidence type="ECO:0000313" key="5">
    <source>
        <dbReference type="EMBL" id="MBS0124985.1"/>
    </source>
</evidence>
<dbReference type="InterPro" id="IPR050641">
    <property type="entry name" value="RIFMO-like"/>
</dbReference>
<comment type="caution">
    <text evidence="5">The sequence shown here is derived from an EMBL/GenBank/DDBJ whole genome shotgun (WGS) entry which is preliminary data.</text>
</comment>
<dbReference type="PANTHER" id="PTHR43004:SF19">
    <property type="entry name" value="BINDING MONOOXYGENASE, PUTATIVE (JCVI)-RELATED"/>
    <property type="match status" value="1"/>
</dbReference>
<evidence type="ECO:0000313" key="6">
    <source>
        <dbReference type="Proteomes" id="UP000681356"/>
    </source>
</evidence>
<dbReference type="GO" id="GO:0016709">
    <property type="term" value="F:oxidoreductase activity, acting on paired donors, with incorporation or reduction of molecular oxygen, NAD(P)H as one donor, and incorporation of one atom of oxygen"/>
    <property type="evidence" value="ECO:0007669"/>
    <property type="project" value="UniProtKB-ARBA"/>
</dbReference>
<dbReference type="PANTHER" id="PTHR43004">
    <property type="entry name" value="TRK SYSTEM POTASSIUM UPTAKE PROTEIN"/>
    <property type="match status" value="1"/>
</dbReference>
<dbReference type="SUPFAM" id="SSF51905">
    <property type="entry name" value="FAD/NAD(P)-binding domain"/>
    <property type="match status" value="1"/>
</dbReference>
<evidence type="ECO:0000256" key="2">
    <source>
        <dbReference type="ARBA" id="ARBA00022630"/>
    </source>
</evidence>
<gene>
    <name evidence="5" type="ORF">KB874_12845</name>
</gene>
<reference evidence="5" key="1">
    <citation type="submission" date="2021-04" db="EMBL/GenBank/DDBJ databases">
        <authorList>
            <person name="Yoon J."/>
        </authorList>
    </citation>
    <scope>NUCLEOTIDE SEQUENCE</scope>
    <source>
        <strain evidence="5">KMU-90</strain>
    </source>
</reference>
<evidence type="ECO:0000259" key="4">
    <source>
        <dbReference type="Pfam" id="PF01494"/>
    </source>
</evidence>
<keyword evidence="3" id="KW-0274">FAD</keyword>
<sequence>MALAIDLGQRGIRTCVVDRNPQPPQIPKGQNLTQRTAEHFMAWHCEAELRAAHPLPPGAGIGGMTMYGSLLSEYHLDWFNRASVARYYHTANARLPQYKTEAVLRARAAEIDAITLMYGWTGESVAQDDSGTRLGIRNLTMGETAEIDSTYLVGADGSRSKTREAAGITETEQSHDRLMVLLVFDSDALHRLLQRYPDKAIYKVLHPDLDGYWLFFGRVDHGKSWFFHAPVPAGTTRDNYDFADLLHRAVGEPFDLDITYVGFWDLRIARADAYRAGRIFIAGDAAHSHPPYGGYGINTGFEDARNLGWKLAATLQGWGGDALLDSYDAERKPVFASTARDFIGRYIEKDRAFLRAHTPEKDGAAFETAWRDSQSDTWDVDRFEPHYEGSPIVPDSAGSPSAIGQHDIAARPGHHLAPPVAGLKGLTATFGEGFTLFTPDPDTARALKQAAERLGVPLATPEAPPEWFEAWQAPLVLVRPDGFVAATRAPENADAFAAMLARACGRTAAA</sequence>
<protein>
    <submittedName>
        <fullName evidence="5">FAD-dependent monooxygenase</fullName>
    </submittedName>
</protein>
<accession>A0A8J7WCE0</accession>
<name>A0A8J7WCE0_9RHOB</name>
<dbReference type="Gene3D" id="3.30.9.10">
    <property type="entry name" value="D-Amino Acid Oxidase, subunit A, domain 2"/>
    <property type="match status" value="1"/>
</dbReference>
<dbReference type="GO" id="GO:0071949">
    <property type="term" value="F:FAD binding"/>
    <property type="evidence" value="ECO:0007669"/>
    <property type="project" value="InterPro"/>
</dbReference>
<organism evidence="5 6">
    <name type="scientific">Thetidibacter halocola</name>
    <dbReference type="NCBI Taxonomy" id="2827239"/>
    <lineage>
        <taxon>Bacteria</taxon>
        <taxon>Pseudomonadati</taxon>
        <taxon>Pseudomonadota</taxon>
        <taxon>Alphaproteobacteria</taxon>
        <taxon>Rhodobacterales</taxon>
        <taxon>Roseobacteraceae</taxon>
        <taxon>Thetidibacter</taxon>
    </lineage>
</organism>
<proteinExistence type="predicted"/>
<keyword evidence="5" id="KW-0560">Oxidoreductase</keyword>
<keyword evidence="5" id="KW-0503">Monooxygenase</keyword>
<dbReference type="InterPro" id="IPR002938">
    <property type="entry name" value="FAD-bd"/>
</dbReference>
<evidence type="ECO:0000256" key="3">
    <source>
        <dbReference type="ARBA" id="ARBA00022827"/>
    </source>
</evidence>
<dbReference type="PRINTS" id="PR00420">
    <property type="entry name" value="RNGMNOXGNASE"/>
</dbReference>
<dbReference type="Gene3D" id="3.40.30.120">
    <property type="match status" value="1"/>
</dbReference>